<keyword evidence="7" id="KW-1185">Reference proteome</keyword>
<proteinExistence type="inferred from homology"/>
<evidence type="ECO:0000259" key="5">
    <source>
        <dbReference type="Pfam" id="PF05193"/>
    </source>
</evidence>
<feature type="chain" id="PRO_5001577949" evidence="3">
    <location>
        <begin position="22"/>
        <end position="456"/>
    </location>
</feature>
<keyword evidence="2" id="KW-0645">Protease</keyword>
<dbReference type="InterPro" id="IPR011249">
    <property type="entry name" value="Metalloenz_LuxS/M16"/>
</dbReference>
<evidence type="ECO:0000256" key="3">
    <source>
        <dbReference type="SAM" id="SignalP"/>
    </source>
</evidence>
<dbReference type="RefSeq" id="WP_035582139.1">
    <property type="nucleotide sequence ID" value="NZ_ARYJ01000006.1"/>
</dbReference>
<organism evidence="6 7">
    <name type="scientific">Hyphomonas jannaschiana VP2</name>
    <dbReference type="NCBI Taxonomy" id="1280952"/>
    <lineage>
        <taxon>Bacteria</taxon>
        <taxon>Pseudomonadati</taxon>
        <taxon>Pseudomonadota</taxon>
        <taxon>Alphaproteobacteria</taxon>
        <taxon>Hyphomonadales</taxon>
        <taxon>Hyphomonadaceae</taxon>
        <taxon>Hyphomonas</taxon>
    </lineage>
</organism>
<feature type="domain" description="Peptidase M16 N-terminal" evidence="4">
    <location>
        <begin position="44"/>
        <end position="192"/>
    </location>
</feature>
<dbReference type="InterPro" id="IPR011765">
    <property type="entry name" value="Pept_M16_N"/>
</dbReference>
<evidence type="ECO:0000256" key="1">
    <source>
        <dbReference type="ARBA" id="ARBA00007261"/>
    </source>
</evidence>
<dbReference type="PANTHER" id="PTHR11851">
    <property type="entry name" value="METALLOPROTEASE"/>
    <property type="match status" value="1"/>
</dbReference>
<keyword evidence="2" id="KW-0482">Metalloprotease</keyword>
<evidence type="ECO:0000313" key="7">
    <source>
        <dbReference type="Proteomes" id="UP000024816"/>
    </source>
</evidence>
<comment type="similarity">
    <text evidence="1">Belongs to the peptidase M16 family.</text>
</comment>
<feature type="signal peptide" evidence="3">
    <location>
        <begin position="1"/>
        <end position="21"/>
    </location>
</feature>
<evidence type="ECO:0000259" key="4">
    <source>
        <dbReference type="Pfam" id="PF00675"/>
    </source>
</evidence>
<name>A0A059FBX2_9PROT</name>
<feature type="domain" description="Peptidase M16 C-terminal" evidence="5">
    <location>
        <begin position="201"/>
        <end position="384"/>
    </location>
</feature>
<dbReference type="OrthoDB" id="9811314at2"/>
<dbReference type="InterPro" id="IPR007863">
    <property type="entry name" value="Peptidase_M16_C"/>
</dbReference>
<dbReference type="EMBL" id="ARYJ01000006">
    <property type="protein sequence ID" value="KCZ88130.1"/>
    <property type="molecule type" value="Genomic_DNA"/>
</dbReference>
<dbReference type="GO" id="GO:0008237">
    <property type="term" value="F:metallopeptidase activity"/>
    <property type="evidence" value="ECO:0007669"/>
    <property type="project" value="UniProtKB-KW"/>
</dbReference>
<comment type="caution">
    <text evidence="6">The sequence shown here is derived from an EMBL/GenBank/DDBJ whole genome shotgun (WGS) entry which is preliminary data.</text>
</comment>
<dbReference type="STRING" id="1280952.HJA_11125"/>
<dbReference type="GO" id="GO:0046872">
    <property type="term" value="F:metal ion binding"/>
    <property type="evidence" value="ECO:0007669"/>
    <property type="project" value="InterPro"/>
</dbReference>
<evidence type="ECO:0000313" key="6">
    <source>
        <dbReference type="EMBL" id="KCZ88130.1"/>
    </source>
</evidence>
<accession>A0A059FBX2</accession>
<keyword evidence="3" id="KW-0732">Signal</keyword>
<dbReference type="InterPro" id="IPR050361">
    <property type="entry name" value="MPP/UQCRC_Complex"/>
</dbReference>
<dbReference type="Pfam" id="PF05193">
    <property type="entry name" value="Peptidase_M16_C"/>
    <property type="match status" value="1"/>
</dbReference>
<protein>
    <submittedName>
        <fullName evidence="6">Insulinase family protein</fullName>
    </submittedName>
</protein>
<sequence>MKRTLTGGLVALAVFALPALADNATAPAEAWTPKTFELDNGMEVVVIPDHRAPVVTHMVWYKVGAVDEAPGKSGIAHLFEHVMFQQTDTLAPGEFDSIVSRNGGQSNAFTSWDYTAYFERVAKEQLGTMMELEADRMVNLVIDDDPEGAFISERDVVKEERRQRIDNNPGVILQEQVLSELWKGHPYEITVIGNMDEVAALTPEDGLNFYHEYYSPENAILVVAGDVTEDEVRTLAEATYGQIVPTGTAHGQRKWRDVPLLTENDLLIHSDPKVRQPVWSRYYNGVSKIRSPEEAYALEVGLEVLGGGMTSRLYQSLVEQQQLAISASTYAWTDLHDQGPAVISASPAPGVSMDELETAVMAEVGKALEEGFTEEEVIRARNKLAASAIYARDSQSTMANVFGSTLAIGGTIESVLSYPDDVRAVTPEEAIAAVRTVFGPDRHYIEAQLLPSEEGN</sequence>
<gene>
    <name evidence="6" type="ORF">HJA_11125</name>
</gene>
<dbReference type="eggNOG" id="COG0612">
    <property type="taxonomic scope" value="Bacteria"/>
</dbReference>
<dbReference type="Pfam" id="PF00675">
    <property type="entry name" value="Peptidase_M16"/>
    <property type="match status" value="1"/>
</dbReference>
<reference evidence="6 7" key="1">
    <citation type="journal article" date="2014" name="Antonie Van Leeuwenhoek">
        <title>Hyphomonas beringensis sp. nov. and Hyphomonas chukchiensis sp. nov., isolated from surface seawater of the Bering Sea and Chukchi Sea.</title>
        <authorList>
            <person name="Li C."/>
            <person name="Lai Q."/>
            <person name="Li G."/>
            <person name="Dong C."/>
            <person name="Wang J."/>
            <person name="Liao Y."/>
            <person name="Shao Z."/>
        </authorList>
    </citation>
    <scope>NUCLEOTIDE SEQUENCE [LARGE SCALE GENOMIC DNA]</scope>
    <source>
        <strain evidence="6 7">VP2</strain>
    </source>
</reference>
<dbReference type="PANTHER" id="PTHR11851:SF49">
    <property type="entry name" value="MITOCHONDRIAL-PROCESSING PEPTIDASE SUBUNIT ALPHA"/>
    <property type="match status" value="1"/>
</dbReference>
<evidence type="ECO:0000256" key="2">
    <source>
        <dbReference type="ARBA" id="ARBA00023049"/>
    </source>
</evidence>
<dbReference type="SUPFAM" id="SSF63411">
    <property type="entry name" value="LuxS/MPP-like metallohydrolase"/>
    <property type="match status" value="2"/>
</dbReference>
<keyword evidence="2" id="KW-0378">Hydrolase</keyword>
<dbReference type="Proteomes" id="UP000024816">
    <property type="component" value="Unassembled WGS sequence"/>
</dbReference>
<dbReference type="Gene3D" id="3.30.830.10">
    <property type="entry name" value="Metalloenzyme, LuxS/M16 peptidase-like"/>
    <property type="match status" value="2"/>
</dbReference>
<dbReference type="PATRIC" id="fig|1280952.3.peg.2223"/>
<dbReference type="AlphaFoldDB" id="A0A059FBX2"/>